<organism evidence="4 5">
    <name type="scientific">Nitrospirillum amazonense</name>
    <dbReference type="NCBI Taxonomy" id="28077"/>
    <lineage>
        <taxon>Bacteria</taxon>
        <taxon>Pseudomonadati</taxon>
        <taxon>Pseudomonadota</taxon>
        <taxon>Alphaproteobacteria</taxon>
        <taxon>Rhodospirillales</taxon>
        <taxon>Azospirillaceae</taxon>
        <taxon>Nitrospirillum</taxon>
    </lineage>
</organism>
<dbReference type="Pfam" id="PF00563">
    <property type="entry name" value="EAL"/>
    <property type="match status" value="1"/>
</dbReference>
<dbReference type="Gene3D" id="3.30.70.270">
    <property type="match status" value="1"/>
</dbReference>
<evidence type="ECO:0000259" key="2">
    <source>
        <dbReference type="PROSITE" id="PS50883"/>
    </source>
</evidence>
<dbReference type="CDD" id="cd01948">
    <property type="entry name" value="EAL"/>
    <property type="match status" value="1"/>
</dbReference>
<dbReference type="InterPro" id="IPR043128">
    <property type="entry name" value="Rev_trsase/Diguanyl_cyclase"/>
</dbReference>
<sequence>MTDAVVSRPAPDVLGRRPEHKTFGALFSLVRYSFHHSAGDPAGPGGAAAGMGGAPTDGADTPDDSLAGVFPGRAPGDGGGADDPHVAGSRFHWSFWSSLSFKEGVRGALAALLIGFAFSAVEIGWAASREREKVLTIIDDIAAQVEGSAAIAAWNLDAQLANQVIMDNLKLHAVSGVEILLKDNERLAGVRRKPAQDGWLTGPLSRLVFGDLSTIRRPLRQPNSPNGEIIGELRLDLDPVVLARDLLILAGTGLVSGVLRNLLLGLALVAVLHRYVTRPLFSLGRSISHINPDRPMETALPLPAGHERDELGYIAARTNELLARLASSQEAQRRMATRDLLTGLPNRVLLTEELGRSLPKAERAGFHVAVFHLDLDRFKTVNESYGLDVGDRVLREVGARLTSVLRAGDSVARLGADEFAVVAEDIAQPEMAARLAERILDTLAAPYAIDGHSVTLTASVGMALFPGDGRDPEPLLRGADVAMCTAKAAGGGRYRFFAREMMDRAVARLHNETALRRAIEENQFVLYYQPKLETLTRKLSGVEALLRWQKPDRLVMPGDFIPLAEETGLIVPIGAWVLRTACEQAARWLAAGHAVPVSVNVSARQLQEAGLVDLVADCLAKSYLPPELLNIEITETSMMRDLDHSEALLARLRDLGVGISVDDFGTGYSSLAYLRRLPVTALKLDRSFVNDIPAETAIATAVLDLSRSFGLKTVAEGVETEEQWHWLAQQGCAEVQGFLFARPMPVDLVERDFLKG</sequence>
<dbReference type="SUPFAM" id="SSF55073">
    <property type="entry name" value="Nucleotide cyclase"/>
    <property type="match status" value="1"/>
</dbReference>
<dbReference type="Proteomes" id="UP000319859">
    <property type="component" value="Unassembled WGS sequence"/>
</dbReference>
<feature type="domain" description="GGDEF" evidence="3">
    <location>
        <begin position="366"/>
        <end position="499"/>
    </location>
</feature>
<dbReference type="PANTHER" id="PTHR44757">
    <property type="entry name" value="DIGUANYLATE CYCLASE DGCP"/>
    <property type="match status" value="1"/>
</dbReference>
<dbReference type="InterPro" id="IPR001633">
    <property type="entry name" value="EAL_dom"/>
</dbReference>
<proteinExistence type="predicted"/>
<comment type="caution">
    <text evidence="4">The sequence shown here is derived from an EMBL/GenBank/DDBJ whole genome shotgun (WGS) entry which is preliminary data.</text>
</comment>
<name>A0A560FT26_9PROT</name>
<evidence type="ECO:0000313" key="4">
    <source>
        <dbReference type="EMBL" id="TWB24737.1"/>
    </source>
</evidence>
<dbReference type="Pfam" id="PF00990">
    <property type="entry name" value="GGDEF"/>
    <property type="match status" value="1"/>
</dbReference>
<dbReference type="PROSITE" id="PS50887">
    <property type="entry name" value="GGDEF"/>
    <property type="match status" value="1"/>
</dbReference>
<dbReference type="SMART" id="SM00267">
    <property type="entry name" value="GGDEF"/>
    <property type="match status" value="1"/>
</dbReference>
<gene>
    <name evidence="4" type="ORF">FBZ89_101363</name>
</gene>
<dbReference type="PROSITE" id="PS50883">
    <property type="entry name" value="EAL"/>
    <property type="match status" value="1"/>
</dbReference>
<dbReference type="CDD" id="cd01949">
    <property type="entry name" value="GGDEF"/>
    <property type="match status" value="1"/>
</dbReference>
<feature type="domain" description="EAL" evidence="2">
    <location>
        <begin position="508"/>
        <end position="756"/>
    </location>
</feature>
<feature type="compositionally biased region" description="Gly residues" evidence="1">
    <location>
        <begin position="42"/>
        <end position="55"/>
    </location>
</feature>
<dbReference type="OrthoDB" id="7251575at2"/>
<dbReference type="InterPro" id="IPR029787">
    <property type="entry name" value="Nucleotide_cyclase"/>
</dbReference>
<dbReference type="AlphaFoldDB" id="A0A560FT26"/>
<evidence type="ECO:0000259" key="3">
    <source>
        <dbReference type="PROSITE" id="PS50887"/>
    </source>
</evidence>
<dbReference type="SUPFAM" id="SSF141868">
    <property type="entry name" value="EAL domain-like"/>
    <property type="match status" value="1"/>
</dbReference>
<dbReference type="EMBL" id="VITN01000001">
    <property type="protein sequence ID" value="TWB24737.1"/>
    <property type="molecule type" value="Genomic_DNA"/>
</dbReference>
<reference evidence="4 5" key="1">
    <citation type="submission" date="2019-06" db="EMBL/GenBank/DDBJ databases">
        <title>Genomic Encyclopedia of Type Strains, Phase IV (KMG-V): Genome sequencing to study the core and pangenomes of soil and plant-associated prokaryotes.</title>
        <authorList>
            <person name="Whitman W."/>
        </authorList>
    </citation>
    <scope>NUCLEOTIDE SEQUENCE [LARGE SCALE GENOMIC DNA]</scope>
    <source>
        <strain evidence="4 5">BR 11880</strain>
    </source>
</reference>
<dbReference type="NCBIfam" id="TIGR00254">
    <property type="entry name" value="GGDEF"/>
    <property type="match status" value="1"/>
</dbReference>
<evidence type="ECO:0000313" key="5">
    <source>
        <dbReference type="Proteomes" id="UP000319859"/>
    </source>
</evidence>
<dbReference type="Gene3D" id="3.20.20.450">
    <property type="entry name" value="EAL domain"/>
    <property type="match status" value="1"/>
</dbReference>
<dbReference type="InterPro" id="IPR052155">
    <property type="entry name" value="Biofilm_reg_signaling"/>
</dbReference>
<dbReference type="PANTHER" id="PTHR44757:SF2">
    <property type="entry name" value="BIOFILM ARCHITECTURE MAINTENANCE PROTEIN MBAA"/>
    <property type="match status" value="1"/>
</dbReference>
<feature type="region of interest" description="Disordered" evidence="1">
    <location>
        <begin position="42"/>
        <end position="83"/>
    </location>
</feature>
<accession>A0A560FT26</accession>
<dbReference type="InterPro" id="IPR035919">
    <property type="entry name" value="EAL_sf"/>
</dbReference>
<protein>
    <submittedName>
        <fullName evidence="4">Diguanylate cyclase/phosphodiesterase</fullName>
    </submittedName>
</protein>
<dbReference type="SMART" id="SM00052">
    <property type="entry name" value="EAL"/>
    <property type="match status" value="1"/>
</dbReference>
<evidence type="ECO:0000256" key="1">
    <source>
        <dbReference type="SAM" id="MobiDB-lite"/>
    </source>
</evidence>
<dbReference type="InterPro" id="IPR000160">
    <property type="entry name" value="GGDEF_dom"/>
</dbReference>